<gene>
    <name evidence="2" type="ORF">SAMN02746098_04793</name>
</gene>
<evidence type="ECO:0000313" key="2">
    <source>
        <dbReference type="EMBL" id="SHI88124.1"/>
    </source>
</evidence>
<accession>A0A1M6ERJ7</accession>
<dbReference type="GO" id="GO:0005840">
    <property type="term" value="C:ribosome"/>
    <property type="evidence" value="ECO:0007669"/>
    <property type="project" value="UniProtKB-KW"/>
</dbReference>
<dbReference type="PROSITE" id="PS51186">
    <property type="entry name" value="GNAT"/>
    <property type="match status" value="1"/>
</dbReference>
<proteinExistence type="predicted"/>
<dbReference type="PANTHER" id="PTHR43617:SF22">
    <property type="entry name" value="L-AMINO ACID N-ACETYLTRANSFERASE AAAT"/>
    <property type="match status" value="1"/>
</dbReference>
<organism evidence="2 3">
    <name type="scientific">Desulfosporosinus lacus DSM 15449</name>
    <dbReference type="NCBI Taxonomy" id="1121420"/>
    <lineage>
        <taxon>Bacteria</taxon>
        <taxon>Bacillati</taxon>
        <taxon>Bacillota</taxon>
        <taxon>Clostridia</taxon>
        <taxon>Eubacteriales</taxon>
        <taxon>Desulfitobacteriaceae</taxon>
        <taxon>Desulfosporosinus</taxon>
    </lineage>
</organism>
<name>A0A1M6ERJ7_9FIRM</name>
<dbReference type="SUPFAM" id="SSF55729">
    <property type="entry name" value="Acyl-CoA N-acyltransferases (Nat)"/>
    <property type="match status" value="1"/>
</dbReference>
<keyword evidence="3" id="KW-1185">Reference proteome</keyword>
<dbReference type="InterPro" id="IPR050276">
    <property type="entry name" value="MshD_Acetyltransferase"/>
</dbReference>
<dbReference type="Gene3D" id="3.40.630.30">
    <property type="match status" value="1"/>
</dbReference>
<dbReference type="RefSeq" id="WP_073032795.1">
    <property type="nucleotide sequence ID" value="NZ_FQXJ01000028.1"/>
</dbReference>
<dbReference type="InterPro" id="IPR016181">
    <property type="entry name" value="Acyl_CoA_acyltransferase"/>
</dbReference>
<keyword evidence="2" id="KW-0687">Ribonucleoprotein</keyword>
<dbReference type="OrthoDB" id="9805924at2"/>
<protein>
    <submittedName>
        <fullName evidence="2">Ribosomal protein S18 acetylase RimI</fullName>
    </submittedName>
</protein>
<dbReference type="AlphaFoldDB" id="A0A1M6ERJ7"/>
<dbReference type="PANTHER" id="PTHR43617">
    <property type="entry name" value="L-AMINO ACID N-ACETYLTRANSFERASE"/>
    <property type="match status" value="1"/>
</dbReference>
<evidence type="ECO:0000259" key="1">
    <source>
        <dbReference type="PROSITE" id="PS51186"/>
    </source>
</evidence>
<dbReference type="EMBL" id="FQXJ01000028">
    <property type="protein sequence ID" value="SHI88124.1"/>
    <property type="molecule type" value="Genomic_DNA"/>
</dbReference>
<keyword evidence="2" id="KW-0689">Ribosomal protein</keyword>
<dbReference type="CDD" id="cd04301">
    <property type="entry name" value="NAT_SF"/>
    <property type="match status" value="1"/>
</dbReference>
<sequence>MDIKVREAVINDYESLCEIYVELDEQHRLNHPELFIKPEDYARAKEYISEIINDSNKALFVADIDTKVVAFAECFIQKSSEFPVIKKREWVQLDGIAVKRAYQNYHIGSLLLRKVVEWAKSKEIKRIELKVYSFNKYADEFYLRKGFKDLSKAMYLDL</sequence>
<dbReference type="GO" id="GO:0016747">
    <property type="term" value="F:acyltransferase activity, transferring groups other than amino-acyl groups"/>
    <property type="evidence" value="ECO:0007669"/>
    <property type="project" value="InterPro"/>
</dbReference>
<dbReference type="InterPro" id="IPR000182">
    <property type="entry name" value="GNAT_dom"/>
</dbReference>
<dbReference type="Pfam" id="PF00583">
    <property type="entry name" value="Acetyltransf_1"/>
    <property type="match status" value="1"/>
</dbReference>
<reference evidence="3" key="1">
    <citation type="submission" date="2016-11" db="EMBL/GenBank/DDBJ databases">
        <authorList>
            <person name="Varghese N."/>
            <person name="Submissions S."/>
        </authorList>
    </citation>
    <scope>NUCLEOTIDE SEQUENCE [LARGE SCALE GENOMIC DNA]</scope>
    <source>
        <strain evidence="3">DSM 15449</strain>
    </source>
</reference>
<dbReference type="STRING" id="1121420.SAMN02746098_04793"/>
<feature type="domain" description="N-acetyltransferase" evidence="1">
    <location>
        <begin position="3"/>
        <end position="158"/>
    </location>
</feature>
<dbReference type="Proteomes" id="UP000183954">
    <property type="component" value="Unassembled WGS sequence"/>
</dbReference>
<evidence type="ECO:0000313" key="3">
    <source>
        <dbReference type="Proteomes" id="UP000183954"/>
    </source>
</evidence>